<dbReference type="PANTHER" id="PTHR38585">
    <property type="entry name" value="TRANSMEMBRANE PROTEIN"/>
    <property type="match status" value="1"/>
</dbReference>
<keyword evidence="1" id="KW-0812">Transmembrane</keyword>
<keyword evidence="1" id="KW-0472">Membrane</keyword>
<name>A0A8T0HD05_CERPU</name>
<keyword evidence="3" id="KW-1185">Reference proteome</keyword>
<dbReference type="Proteomes" id="UP000822688">
    <property type="component" value="Chromosome 7"/>
</dbReference>
<feature type="transmembrane region" description="Helical" evidence="1">
    <location>
        <begin position="93"/>
        <end position="117"/>
    </location>
</feature>
<dbReference type="AlphaFoldDB" id="A0A8T0HD05"/>
<feature type="transmembrane region" description="Helical" evidence="1">
    <location>
        <begin position="57"/>
        <end position="81"/>
    </location>
</feature>
<comment type="caution">
    <text evidence="2">The sequence shown here is derived from an EMBL/GenBank/DDBJ whole genome shotgun (WGS) entry which is preliminary data.</text>
</comment>
<gene>
    <name evidence="2" type="ORF">KC19_7G100000</name>
</gene>
<dbReference type="PANTHER" id="PTHR38585:SF1">
    <property type="entry name" value="TRANSMEMBRANE PROTEIN"/>
    <property type="match status" value="1"/>
</dbReference>
<organism evidence="2 3">
    <name type="scientific">Ceratodon purpureus</name>
    <name type="common">Fire moss</name>
    <name type="synonym">Dicranum purpureum</name>
    <dbReference type="NCBI Taxonomy" id="3225"/>
    <lineage>
        <taxon>Eukaryota</taxon>
        <taxon>Viridiplantae</taxon>
        <taxon>Streptophyta</taxon>
        <taxon>Embryophyta</taxon>
        <taxon>Bryophyta</taxon>
        <taxon>Bryophytina</taxon>
        <taxon>Bryopsida</taxon>
        <taxon>Dicranidae</taxon>
        <taxon>Pseudoditrichales</taxon>
        <taxon>Ditrichaceae</taxon>
        <taxon>Ceratodon</taxon>
    </lineage>
</organism>
<evidence type="ECO:0000313" key="3">
    <source>
        <dbReference type="Proteomes" id="UP000822688"/>
    </source>
</evidence>
<dbReference type="EMBL" id="CM026428">
    <property type="protein sequence ID" value="KAG0566962.1"/>
    <property type="molecule type" value="Genomic_DNA"/>
</dbReference>
<accession>A0A8T0HD05</accession>
<protein>
    <submittedName>
        <fullName evidence="2">Uncharacterized protein</fullName>
    </submittedName>
</protein>
<sequence length="305" mass="33359">MDDGTLRHWSQSMHVKGRDFFHVFNSSVSLPPSITSAINKLQESGGNGSRKDWRRPLLATILPPCAASASFLCSLALAQGAGKLLRVSCATPVVAPILGGIAVAAASATAAQVSFTVRRICESNGRFEKLELISREKALFYALFGLVAYKVLGGRVRNVMPSNVIRPGAHAHSSIPARGVRYANDVESGLIKDLFKRYGCHHCGRRQGAAIADHMPANMLAKEAMAGNFFTRLLGKQIIVEQRLYPQCLPCSKLQSTALRHGKHSLVFHYHRGIPQPPAWTGFCIGALQIQEDEHPQYSNSSYRR</sequence>
<evidence type="ECO:0000256" key="1">
    <source>
        <dbReference type="SAM" id="Phobius"/>
    </source>
</evidence>
<reference evidence="2" key="1">
    <citation type="submission" date="2020-06" db="EMBL/GenBank/DDBJ databases">
        <title>WGS assembly of Ceratodon purpureus strain R40.</title>
        <authorList>
            <person name="Carey S.B."/>
            <person name="Jenkins J."/>
            <person name="Shu S."/>
            <person name="Lovell J.T."/>
            <person name="Sreedasyam A."/>
            <person name="Maumus F."/>
            <person name="Tiley G.P."/>
            <person name="Fernandez-Pozo N."/>
            <person name="Barry K."/>
            <person name="Chen C."/>
            <person name="Wang M."/>
            <person name="Lipzen A."/>
            <person name="Daum C."/>
            <person name="Saski C.A."/>
            <person name="Payton A.C."/>
            <person name="Mcbreen J.C."/>
            <person name="Conrad R.E."/>
            <person name="Kollar L.M."/>
            <person name="Olsson S."/>
            <person name="Huttunen S."/>
            <person name="Landis J.B."/>
            <person name="Wickett N.J."/>
            <person name="Johnson M.G."/>
            <person name="Rensing S.A."/>
            <person name="Grimwood J."/>
            <person name="Schmutz J."/>
            <person name="Mcdaniel S.F."/>
        </authorList>
    </citation>
    <scope>NUCLEOTIDE SEQUENCE</scope>
    <source>
        <strain evidence="2">R40</strain>
    </source>
</reference>
<proteinExistence type="predicted"/>
<keyword evidence="1" id="KW-1133">Transmembrane helix</keyword>
<evidence type="ECO:0000313" key="2">
    <source>
        <dbReference type="EMBL" id="KAG0566962.1"/>
    </source>
</evidence>